<evidence type="ECO:0000313" key="1">
    <source>
        <dbReference type="EMBL" id="CAD6267839.1"/>
    </source>
</evidence>
<accession>A0A811RDA8</accession>
<dbReference type="GO" id="GO:0005794">
    <property type="term" value="C:Golgi apparatus"/>
    <property type="evidence" value="ECO:0007669"/>
    <property type="project" value="TreeGrafter"/>
</dbReference>
<organism evidence="1 2">
    <name type="scientific">Miscanthus lutarioriparius</name>
    <dbReference type="NCBI Taxonomy" id="422564"/>
    <lineage>
        <taxon>Eukaryota</taxon>
        <taxon>Viridiplantae</taxon>
        <taxon>Streptophyta</taxon>
        <taxon>Embryophyta</taxon>
        <taxon>Tracheophyta</taxon>
        <taxon>Spermatophyta</taxon>
        <taxon>Magnoliopsida</taxon>
        <taxon>Liliopsida</taxon>
        <taxon>Poales</taxon>
        <taxon>Poaceae</taxon>
        <taxon>PACMAD clade</taxon>
        <taxon>Panicoideae</taxon>
        <taxon>Andropogonodae</taxon>
        <taxon>Andropogoneae</taxon>
        <taxon>Saccharinae</taxon>
        <taxon>Miscanthus</taxon>
    </lineage>
</organism>
<dbReference type="PANTHER" id="PTHR31876">
    <property type="entry name" value="COV-LIKE PROTEIN 1"/>
    <property type="match status" value="1"/>
</dbReference>
<dbReference type="EMBL" id="CAJGYO010000014">
    <property type="protein sequence ID" value="CAD6267839.1"/>
    <property type="molecule type" value="Genomic_DNA"/>
</dbReference>
<dbReference type="PANTHER" id="PTHR31876:SF20">
    <property type="entry name" value="PROTEIN LIKE COV 3-LIKE"/>
    <property type="match status" value="1"/>
</dbReference>
<name>A0A811RDA8_9POAL</name>
<comment type="caution">
    <text evidence="1">The sequence shown here is derived from an EMBL/GenBank/DDBJ whole genome shotgun (WGS) entry which is preliminary data.</text>
</comment>
<evidence type="ECO:0000313" key="2">
    <source>
        <dbReference type="Proteomes" id="UP000604825"/>
    </source>
</evidence>
<sequence>MTYAHAKFICVSFFINAFVRLDDFRPELKSLQGGGDQDLACVYVPNNNLYLWDIFLMSRADVIIPDLSVREAMEIVLSGSMSVPKIISAVEGAIGLGDHGRAVKDS</sequence>
<dbReference type="InterPro" id="IPR007462">
    <property type="entry name" value="COV1-like"/>
</dbReference>
<dbReference type="OrthoDB" id="534431at2759"/>
<gene>
    <name evidence="1" type="ORF">NCGR_LOCUS51144</name>
</gene>
<reference evidence="1" key="1">
    <citation type="submission" date="2020-10" db="EMBL/GenBank/DDBJ databases">
        <authorList>
            <person name="Han B."/>
            <person name="Lu T."/>
            <person name="Zhao Q."/>
            <person name="Huang X."/>
            <person name="Zhao Y."/>
        </authorList>
    </citation>
    <scope>NUCLEOTIDE SEQUENCE</scope>
</reference>
<keyword evidence="2" id="KW-1185">Reference proteome</keyword>
<dbReference type="AlphaFoldDB" id="A0A811RDA8"/>
<proteinExistence type="predicted"/>
<protein>
    <submittedName>
        <fullName evidence="1">Uncharacterized protein</fullName>
    </submittedName>
</protein>
<dbReference type="Proteomes" id="UP000604825">
    <property type="component" value="Unassembled WGS sequence"/>
</dbReference>